<dbReference type="Gene3D" id="3.30.10.30">
    <property type="entry name" value="DYRK"/>
    <property type="match status" value="1"/>
</dbReference>
<proteinExistence type="predicted"/>
<protein>
    <submittedName>
        <fullName evidence="1">Uncharacterized protein</fullName>
    </submittedName>
</protein>
<dbReference type="InterPro" id="IPR042521">
    <property type="entry name" value="DYRK"/>
</dbReference>
<dbReference type="OrthoDB" id="9332038at2759"/>
<evidence type="ECO:0000313" key="1">
    <source>
        <dbReference type="EMBL" id="VEL18761.1"/>
    </source>
</evidence>
<accession>A0A3S4ZSM0</accession>
<dbReference type="EMBL" id="CAAALY010038515">
    <property type="protein sequence ID" value="VEL18761.1"/>
    <property type="molecule type" value="Genomic_DNA"/>
</dbReference>
<dbReference type="GO" id="GO:0004712">
    <property type="term" value="F:protein serine/threonine/tyrosine kinase activity"/>
    <property type="evidence" value="ECO:0007669"/>
    <property type="project" value="InterPro"/>
</dbReference>
<evidence type="ECO:0000313" key="2">
    <source>
        <dbReference type="Proteomes" id="UP000784294"/>
    </source>
</evidence>
<gene>
    <name evidence="1" type="ORF">PXEA_LOCUS12201</name>
</gene>
<dbReference type="Proteomes" id="UP000784294">
    <property type="component" value="Unassembled WGS sequence"/>
</dbReference>
<comment type="caution">
    <text evidence="1">The sequence shown here is derived from an EMBL/GenBank/DDBJ whole genome shotgun (WGS) entry which is preliminary data.</text>
</comment>
<name>A0A3S4ZSM0_9PLAT</name>
<sequence>MNSEALRHFGKRLTAFEHEEILAYPQLFFLGLSAKKLNMARGYAHNCGNDDENGGYIRVREIVAKLSSYLSIT</sequence>
<reference evidence="1" key="1">
    <citation type="submission" date="2018-11" db="EMBL/GenBank/DDBJ databases">
        <authorList>
            <consortium name="Pathogen Informatics"/>
        </authorList>
    </citation>
    <scope>NUCLEOTIDE SEQUENCE</scope>
</reference>
<dbReference type="AlphaFoldDB" id="A0A3S4ZSM0"/>
<keyword evidence="2" id="KW-1185">Reference proteome</keyword>
<organism evidence="1 2">
    <name type="scientific">Protopolystoma xenopodis</name>
    <dbReference type="NCBI Taxonomy" id="117903"/>
    <lineage>
        <taxon>Eukaryota</taxon>
        <taxon>Metazoa</taxon>
        <taxon>Spiralia</taxon>
        <taxon>Lophotrochozoa</taxon>
        <taxon>Platyhelminthes</taxon>
        <taxon>Monogenea</taxon>
        <taxon>Polyopisthocotylea</taxon>
        <taxon>Polystomatidea</taxon>
        <taxon>Polystomatidae</taxon>
        <taxon>Protopolystoma</taxon>
    </lineage>
</organism>